<keyword evidence="1" id="KW-0472">Membrane</keyword>
<evidence type="ECO:0000313" key="3">
    <source>
        <dbReference type="Proteomes" id="UP000229839"/>
    </source>
</evidence>
<evidence type="ECO:0000313" key="2">
    <source>
        <dbReference type="EMBL" id="PIT68290.1"/>
    </source>
</evidence>
<feature type="transmembrane region" description="Helical" evidence="1">
    <location>
        <begin position="50"/>
        <end position="71"/>
    </location>
</feature>
<comment type="caution">
    <text evidence="2">The sequence shown here is derived from an EMBL/GenBank/DDBJ whole genome shotgun (WGS) entry which is preliminary data.</text>
</comment>
<protein>
    <submittedName>
        <fullName evidence="2">Uncharacterized protein</fullName>
    </submittedName>
</protein>
<gene>
    <name evidence="2" type="ORF">CER18_07395</name>
</gene>
<keyword evidence="1" id="KW-0812">Transmembrane</keyword>
<dbReference type="AlphaFoldDB" id="A0A2N9Y9A7"/>
<organism evidence="2 3">
    <name type="scientific">Bartonella tribocorum</name>
    <dbReference type="NCBI Taxonomy" id="85701"/>
    <lineage>
        <taxon>Bacteria</taxon>
        <taxon>Pseudomonadati</taxon>
        <taxon>Pseudomonadota</taxon>
        <taxon>Alphaproteobacteria</taxon>
        <taxon>Hyphomicrobiales</taxon>
        <taxon>Bartonellaceae</taxon>
        <taxon>Bartonella</taxon>
    </lineage>
</organism>
<dbReference type="EMBL" id="NJGE01000019">
    <property type="protein sequence ID" value="PIT68290.1"/>
    <property type="molecule type" value="Genomic_DNA"/>
</dbReference>
<proteinExistence type="predicted"/>
<reference evidence="2 3" key="1">
    <citation type="submission" date="2017-06" db="EMBL/GenBank/DDBJ databases">
        <title>Draft genome of Bartonella tribocorum strain L103, isolated from a rodent in Laos.</title>
        <authorList>
            <person name="Hadjadj L."/>
            <person name="Jiyipong T."/>
            <person name="Morand S."/>
            <person name="Diene S.M."/>
            <person name="Rolain J.-M."/>
        </authorList>
    </citation>
    <scope>NUCLEOTIDE SEQUENCE [LARGE SCALE GENOMIC DNA]</scope>
    <source>
        <strain evidence="2 3">L103</strain>
    </source>
</reference>
<keyword evidence="1" id="KW-1133">Transmembrane helix</keyword>
<evidence type="ECO:0000256" key="1">
    <source>
        <dbReference type="SAM" id="Phobius"/>
    </source>
</evidence>
<sequence>MWMDFFKFIIKALHSILIVITIIYLFILYYESKGFSKTETKKKLLSFVKLYFIFMGILYVIGLFIIIFYQFKFT</sequence>
<name>A0A2N9Y9A7_9HYPH</name>
<feature type="transmembrane region" description="Helical" evidence="1">
    <location>
        <begin position="12"/>
        <end position="30"/>
    </location>
</feature>
<dbReference type="Proteomes" id="UP000229839">
    <property type="component" value="Unassembled WGS sequence"/>
</dbReference>
<accession>A0A2N9Y9A7</accession>